<sequence length="447" mass="51577">MKTRKRSMLRQSGSATRKLSQSKENSDKKNNTKNSKSRFDKIVNFMKKSKKEKIQKELLNLIQNREYCPILLGDGSAGTAYLPGIDKTFPYKIGNKIVHLPVVVKEVQTHHGEPLNDYDFGLDILDSKLYISGYTGLTTEALLLMLIDNLRNKTVHLPLLFAFGTCSNSKLDKLVDRLYTLKYGLDKPVELDLTRKVYNEDSLWNEGDDVPNLIFKNTLATLGRLLSFIHYSKNEDDTITLPNGIKCNISELYDYICISFFATHYLLTKNNIFPSDMHTENIFIHWLNETSYFNDKNIKNVEEIVYKIGNKYYKIKTFGFVIVLGDIGTFIAKIKKDVILIGHAPNIKTTFSQFNMRMKKQSKNMELIYNTVHSLTPRQYKNTIAYTILMNIEPYCTTPTTSYGLLGSDIAYLENMRTTPELLDFFYDKYGVRNYDQKNNNILITDD</sequence>
<organism evidence="2">
    <name type="scientific">freshwater metagenome</name>
    <dbReference type="NCBI Taxonomy" id="449393"/>
    <lineage>
        <taxon>unclassified sequences</taxon>
        <taxon>metagenomes</taxon>
        <taxon>ecological metagenomes</taxon>
    </lineage>
</organism>
<dbReference type="AlphaFoldDB" id="A0A6J6F5D2"/>
<feature type="region of interest" description="Disordered" evidence="1">
    <location>
        <begin position="1"/>
        <end position="36"/>
    </location>
</feature>
<proteinExistence type="predicted"/>
<accession>A0A6J6F5D2</accession>
<gene>
    <name evidence="2" type="ORF">UFOPK1726_00849</name>
</gene>
<evidence type="ECO:0000256" key="1">
    <source>
        <dbReference type="SAM" id="MobiDB-lite"/>
    </source>
</evidence>
<reference evidence="2" key="1">
    <citation type="submission" date="2020-05" db="EMBL/GenBank/DDBJ databases">
        <authorList>
            <person name="Chiriac C."/>
            <person name="Salcher M."/>
            <person name="Ghai R."/>
            <person name="Kavagutti S V."/>
        </authorList>
    </citation>
    <scope>NUCLEOTIDE SEQUENCE</scope>
</reference>
<name>A0A6J6F5D2_9ZZZZ</name>
<dbReference type="EMBL" id="CAEZTT010000098">
    <property type="protein sequence ID" value="CAB4580058.1"/>
    <property type="molecule type" value="Genomic_DNA"/>
</dbReference>
<evidence type="ECO:0000313" key="2">
    <source>
        <dbReference type="EMBL" id="CAB4580058.1"/>
    </source>
</evidence>
<protein>
    <submittedName>
        <fullName evidence="2">Unannotated protein</fullName>
    </submittedName>
</protein>
<feature type="compositionally biased region" description="Polar residues" evidence="1">
    <location>
        <begin position="9"/>
        <end position="19"/>
    </location>
</feature>